<sequence length="328" mass="37397">MDTGTHVVMGVALGGLATLSPTIANDPLLPTSVMIATIIGSQAPDFDTVLKLRNNAVYIRNHRGITHSVPALFIWPLLVTSGILLFTPETNWSIVLLWSFIAVFLHVFVDIFNAYGTQALRPFSNKWIALGIINIFDPFIFFSHLVAFGIWGLGLARPGPTILLLYLVLIGYYIWRIGEKQRVVNHAKKLHPDASHIFVSPTIRWNQWHVVIRTPDIMFVTESRNHKIEYFEQYSFDPIPDIPVINAARKDPNLSAFLSFSPSYRWEVEDKEDNVTEVRFVDLRYRSKGHYPFVAIVQLDQDLNILSSYTGWVFSEETLQKKLNIVTE</sequence>
<dbReference type="STRING" id="333138.LQ50_03350"/>
<feature type="transmembrane region" description="Helical" evidence="1">
    <location>
        <begin position="92"/>
        <end position="115"/>
    </location>
</feature>
<dbReference type="PANTHER" id="PTHR40031">
    <property type="entry name" value="HYPOTHETICAL MEMBRANE SPANNING PROTEIN"/>
    <property type="match status" value="1"/>
</dbReference>
<dbReference type="Proteomes" id="UP000030832">
    <property type="component" value="Unassembled WGS sequence"/>
</dbReference>
<evidence type="ECO:0000256" key="1">
    <source>
        <dbReference type="SAM" id="Phobius"/>
    </source>
</evidence>
<feature type="transmembrane region" description="Helical" evidence="1">
    <location>
        <begin position="127"/>
        <end position="153"/>
    </location>
</feature>
<dbReference type="InterPro" id="IPR007404">
    <property type="entry name" value="YdjM-like"/>
</dbReference>
<accession>A0A0B0IJ22</accession>
<dbReference type="EMBL" id="JRJU01000003">
    <property type="protein sequence ID" value="KHF41290.1"/>
    <property type="molecule type" value="Genomic_DNA"/>
</dbReference>
<dbReference type="RefSeq" id="WP_034626149.1">
    <property type="nucleotide sequence ID" value="NZ_JRJU01000003.1"/>
</dbReference>
<evidence type="ECO:0000313" key="3">
    <source>
        <dbReference type="Proteomes" id="UP000030832"/>
    </source>
</evidence>
<dbReference type="OrthoDB" id="110250at2"/>
<keyword evidence="1" id="KW-0812">Transmembrane</keyword>
<protein>
    <submittedName>
        <fullName evidence="2">Membrane protein</fullName>
    </submittedName>
</protein>
<proteinExistence type="predicted"/>
<reference evidence="2 3" key="1">
    <citation type="submission" date="2014-09" db="EMBL/GenBank/DDBJ databases">
        <title>Genome sequencing and annotation of Bacillus Okhensis strain Kh10-101T.</title>
        <authorList>
            <person name="Prakash J.S."/>
        </authorList>
    </citation>
    <scope>NUCLEOTIDE SEQUENCE [LARGE SCALE GENOMIC DNA]</scope>
    <source>
        <strain evidence="3">Kh10-101T</strain>
    </source>
</reference>
<feature type="transmembrane region" description="Helical" evidence="1">
    <location>
        <begin position="69"/>
        <end position="86"/>
    </location>
</feature>
<keyword evidence="1" id="KW-1133">Transmembrane helix</keyword>
<organism evidence="2 3">
    <name type="scientific">Halalkalibacter okhensis</name>
    <dbReference type="NCBI Taxonomy" id="333138"/>
    <lineage>
        <taxon>Bacteria</taxon>
        <taxon>Bacillati</taxon>
        <taxon>Bacillota</taxon>
        <taxon>Bacilli</taxon>
        <taxon>Bacillales</taxon>
        <taxon>Bacillaceae</taxon>
        <taxon>Halalkalibacter</taxon>
    </lineage>
</organism>
<evidence type="ECO:0000313" key="2">
    <source>
        <dbReference type="EMBL" id="KHF41290.1"/>
    </source>
</evidence>
<keyword evidence="3" id="KW-1185">Reference proteome</keyword>
<name>A0A0B0IJ22_9BACI</name>
<comment type="caution">
    <text evidence="2">The sequence shown here is derived from an EMBL/GenBank/DDBJ whole genome shotgun (WGS) entry which is preliminary data.</text>
</comment>
<dbReference type="Pfam" id="PF04307">
    <property type="entry name" value="YdjM"/>
    <property type="match status" value="1"/>
</dbReference>
<feature type="transmembrane region" description="Helical" evidence="1">
    <location>
        <begin position="159"/>
        <end position="175"/>
    </location>
</feature>
<dbReference type="InterPro" id="IPR053170">
    <property type="entry name" value="Transcription_regulator"/>
</dbReference>
<keyword evidence="1" id="KW-0472">Membrane</keyword>
<dbReference type="PANTHER" id="PTHR40031:SF1">
    <property type="entry name" value="MEMBRANE-BOUND METAL-DEPENDENT HYDROLASE"/>
    <property type="match status" value="1"/>
</dbReference>
<dbReference type="AlphaFoldDB" id="A0A0B0IJ22"/>
<gene>
    <name evidence="2" type="ORF">LQ50_03350</name>
</gene>
<dbReference type="eggNOG" id="COG1988">
    <property type="taxonomic scope" value="Bacteria"/>
</dbReference>